<dbReference type="EnsemblFungi" id="CEF78892">
    <property type="protein sequence ID" value="CEF78892"/>
    <property type="gene ID" value="FGRRES_16173"/>
</dbReference>
<dbReference type="AlphaFoldDB" id="A0A0E0S5W7"/>
<evidence type="ECO:0000313" key="3">
    <source>
        <dbReference type="EnsemblFungi" id="CEF78892"/>
    </source>
</evidence>
<reference key="3">
    <citation type="submission" date="2014-02" db="EMBL/GenBank/DDBJ databases">
        <title>A revised Fusarium graminearum genomic reference sequence using whole shotgun re-sequencing.</title>
        <authorList>
            <person name="King R."/>
            <person name="Urban M."/>
            <person name="Hassani-Pak K."/>
            <person name="Hammond-Kosack K."/>
        </authorList>
    </citation>
    <scope>NUCLEOTIDE SEQUENCE</scope>
    <source>
        <strain>PH-1</strain>
    </source>
</reference>
<dbReference type="CDD" id="cd00377">
    <property type="entry name" value="ICL_PEPM"/>
    <property type="match status" value="1"/>
</dbReference>
<dbReference type="SUPFAM" id="SSF51621">
    <property type="entry name" value="Phosphoenolpyruvate/pyruvate domain"/>
    <property type="match status" value="1"/>
</dbReference>
<proteinExistence type="inferred from homology"/>
<dbReference type="PANTHER" id="PTHR42905:SF7">
    <property type="entry name" value="PHOSPHOENOLPYRUVATE PHOSPHOMUTASE"/>
    <property type="match status" value="1"/>
</dbReference>
<evidence type="ECO:0000256" key="1">
    <source>
        <dbReference type="ARBA" id="ARBA00038455"/>
    </source>
</evidence>
<dbReference type="Proteomes" id="UP000070720">
    <property type="component" value="Chromosome 2"/>
</dbReference>
<reference evidence="3 4" key="1">
    <citation type="journal article" date="2007" name="Science">
        <title>The Fusarium graminearum genome reveals a link between localized polymorphism and pathogen specialization.</title>
        <authorList>
            <person name="Cuomo C.A."/>
            <person name="Gueldener U."/>
            <person name="Xu J.-R."/>
            <person name="Trail F."/>
            <person name="Turgeon B.G."/>
            <person name="Di Pietro A."/>
            <person name="Walton J.D."/>
            <person name="Ma L.-J."/>
            <person name="Baker S.E."/>
            <person name="Rep M."/>
            <person name="Adam G."/>
            <person name="Antoniw J."/>
            <person name="Baldwin T."/>
            <person name="Calvo S.E."/>
            <person name="Chang Y.-L."/>
            <person name="DeCaprio D."/>
            <person name="Gale L.R."/>
            <person name="Gnerre S."/>
            <person name="Goswami R.S."/>
            <person name="Hammond-Kosack K."/>
            <person name="Harris L.J."/>
            <person name="Hilburn K."/>
            <person name="Kennell J.C."/>
            <person name="Kroken S."/>
            <person name="Magnuson J.K."/>
            <person name="Mannhaupt G."/>
            <person name="Mauceli E.W."/>
            <person name="Mewes H.-W."/>
            <person name="Mitterbauer R."/>
            <person name="Muehlbauer G."/>
            <person name="Muensterkoetter M."/>
            <person name="Nelson D."/>
            <person name="O'Donnell K."/>
            <person name="Ouellet T."/>
            <person name="Qi W."/>
            <person name="Quesneville H."/>
            <person name="Roncero M.I.G."/>
            <person name="Seong K.-Y."/>
            <person name="Tetko I.V."/>
            <person name="Urban M."/>
            <person name="Waalwijk C."/>
            <person name="Ward T.J."/>
            <person name="Yao J."/>
            <person name="Birren B.W."/>
            <person name="Kistler H.C."/>
        </authorList>
    </citation>
    <scope>NUCLEOTIDE SEQUENCE [LARGE SCALE GENOMIC DNA]</scope>
    <source>
        <strain evidence="4">ATCC MYA-4620 / CBS 123657 / FGSC 9075 / NRRL 31084 / PH-1</strain>
        <strain evidence="3">PH-1 / ATCC MYA-4620 / FGSC 9075 / NRRL 31084</strain>
    </source>
</reference>
<reference evidence="3" key="5">
    <citation type="submission" date="2017-01" db="UniProtKB">
        <authorList>
            <consortium name="EnsemblFungi"/>
        </authorList>
    </citation>
    <scope>IDENTIFICATION</scope>
    <source>
        <strain evidence="3">PH-1 / ATCC MYA-4620 / FGSC 9075 / NRRL 31084</strain>
    </source>
</reference>
<dbReference type="Pfam" id="PF13714">
    <property type="entry name" value="PEP_mutase"/>
    <property type="match status" value="1"/>
</dbReference>
<evidence type="ECO:0000313" key="2">
    <source>
        <dbReference type="EMBL" id="CEF78892.1"/>
    </source>
</evidence>
<evidence type="ECO:0000313" key="4">
    <source>
        <dbReference type="Proteomes" id="UP000070720"/>
    </source>
</evidence>
<dbReference type="STRING" id="229533.A0A0E0S5W7"/>
<sequence length="381" mass="41608">MSTTFRKVLSKNNGPIRICEVHDRASTELVRDSVANNGQSFDGVWISGLTQTTILGLPDTELISPLARAMLATPVHKPLQENGRSLCAAFDADSGGDVKDIPALVSVLALKGVSMIIIEDKAVGKPGEKVNSLLATSGQQGQADPREFANVIRAFKEASQDKDVMITARIESFTTRVASKEPEEEKKSVNVALSDALERASIYCQAGADGIMIHSKSKEPSEIINFLQSFRNKDKETPLVVVPTAYSETHRSVLADAGANVFIYANHLLRARISAATVTLEEEHSQKLNIFDNDHDLGPSRKARNYACLLRKLAEQRYLGEHNVSSEMHRCGLEAEKRSLENIRATIMDLAGGELSGCEADHRIIPVKELLQINAKQVSPL</sequence>
<accession>A0A0E0S5W7</accession>
<reference evidence="3 4" key="2">
    <citation type="journal article" date="2010" name="Nature">
        <title>Comparative genomics reveals mobile pathogenicity chromosomes in Fusarium.</title>
        <authorList>
            <person name="Ma L.J."/>
            <person name="van der Does H.C."/>
            <person name="Borkovich K.A."/>
            <person name="Coleman J.J."/>
            <person name="Daboussi M.J."/>
            <person name="Di Pietro A."/>
            <person name="Dufresne M."/>
            <person name="Freitag M."/>
            <person name="Grabherr M."/>
            <person name="Henrissat B."/>
            <person name="Houterman P.M."/>
            <person name="Kang S."/>
            <person name="Shim W.B."/>
            <person name="Woloshuk C."/>
            <person name="Xie X."/>
            <person name="Xu J.R."/>
            <person name="Antoniw J."/>
            <person name="Baker S.E."/>
            <person name="Bluhm B.H."/>
            <person name="Breakspear A."/>
            <person name="Brown D.W."/>
            <person name="Butchko R.A."/>
            <person name="Chapman S."/>
            <person name="Coulson R."/>
            <person name="Coutinho P.M."/>
            <person name="Danchin E.G."/>
            <person name="Diener A."/>
            <person name="Gale L.R."/>
            <person name="Gardiner D.M."/>
            <person name="Goff S."/>
            <person name="Hammond-Kosack K.E."/>
            <person name="Hilburn K."/>
            <person name="Hua-Van A."/>
            <person name="Jonkers W."/>
            <person name="Kazan K."/>
            <person name="Kodira C.D."/>
            <person name="Koehrsen M."/>
            <person name="Kumar L."/>
            <person name="Lee Y.H."/>
            <person name="Li L."/>
            <person name="Manners J.M."/>
            <person name="Miranda-Saavedra D."/>
            <person name="Mukherjee M."/>
            <person name="Park G."/>
            <person name="Park J."/>
            <person name="Park S.Y."/>
            <person name="Proctor R.H."/>
            <person name="Regev A."/>
            <person name="Ruiz-Roldan M.C."/>
            <person name="Sain D."/>
            <person name="Sakthikumar S."/>
            <person name="Sykes S."/>
            <person name="Schwartz D.C."/>
            <person name="Turgeon B.G."/>
            <person name="Wapinski I."/>
            <person name="Yoder O."/>
            <person name="Young S."/>
            <person name="Zeng Q."/>
            <person name="Zhou S."/>
            <person name="Galagan J."/>
            <person name="Cuomo C.A."/>
            <person name="Kistler H.C."/>
            <person name="Rep M."/>
        </authorList>
    </citation>
    <scope>GENOME REANNOTATION</scope>
    <source>
        <strain evidence="4">ATCC MYA-4620 / CBS 123657 / FGSC 9075 / NRRL 31084 / PH-1</strain>
        <strain evidence="3">PH-1 / ATCC MYA-4620 / FGSC 9075 / NRRL 31084</strain>
    </source>
</reference>
<dbReference type="InterPro" id="IPR015813">
    <property type="entry name" value="Pyrv/PenolPyrv_kinase-like_dom"/>
</dbReference>
<reference evidence="2 4" key="4">
    <citation type="journal article" date="2015" name="BMC Genomics">
        <title>The completed genome sequence of the pathogenic ascomycete fungus Fusarium graminearum.</title>
        <authorList>
            <person name="King R."/>
            <person name="Urban M."/>
            <person name="Hammond-Kosack M.C."/>
            <person name="Hassani-Pak K."/>
            <person name="Hammond-Kosack K.E."/>
        </authorList>
    </citation>
    <scope>NUCLEOTIDE SEQUENCE [LARGE SCALE GENOMIC DNA]</scope>
    <source>
        <strain evidence="4">ATCC MYA-4620 / CBS 123657 / FGSC 9075 / NRRL 31084 / PH-1</strain>
        <strain evidence="2">PH-1</strain>
    </source>
</reference>
<dbReference type="Gene3D" id="3.20.20.60">
    <property type="entry name" value="Phosphoenolpyruvate-binding domains"/>
    <property type="match status" value="1"/>
</dbReference>
<comment type="similarity">
    <text evidence="1">Belongs to the isocitrate lyase/PEP mutase superfamily. PEP mutase family.</text>
</comment>
<gene>
    <name evidence="2" type="ORF">FGRAMPH1_01T14179</name>
</gene>
<dbReference type="InParanoid" id="A0A0E0S5W7"/>
<dbReference type="PANTHER" id="PTHR42905">
    <property type="entry name" value="PHOSPHOENOLPYRUVATE CARBOXYLASE"/>
    <property type="match status" value="1"/>
</dbReference>
<dbReference type="VEuPathDB" id="FungiDB:FGRAMPH1_01G14179"/>
<dbReference type="InterPro" id="IPR039556">
    <property type="entry name" value="ICL/PEPM"/>
</dbReference>
<name>A0A0E0S5W7_GIBZE</name>
<dbReference type="InterPro" id="IPR040442">
    <property type="entry name" value="Pyrv_kinase-like_dom_sf"/>
</dbReference>
<dbReference type="GO" id="GO:0003824">
    <property type="term" value="F:catalytic activity"/>
    <property type="evidence" value="ECO:0007669"/>
    <property type="project" value="InterPro"/>
</dbReference>
<protein>
    <submittedName>
        <fullName evidence="2">Chromosome 2, complete genome</fullName>
    </submittedName>
</protein>
<organism evidence="3">
    <name type="scientific">Gibberella zeae (strain ATCC MYA-4620 / CBS 123657 / FGSC 9075 / NRRL 31084 / PH-1)</name>
    <name type="common">Wheat head blight fungus</name>
    <name type="synonym">Fusarium graminearum</name>
    <dbReference type="NCBI Taxonomy" id="229533"/>
    <lineage>
        <taxon>Eukaryota</taxon>
        <taxon>Fungi</taxon>
        <taxon>Dikarya</taxon>
        <taxon>Ascomycota</taxon>
        <taxon>Pezizomycotina</taxon>
        <taxon>Sordariomycetes</taxon>
        <taxon>Hypocreomycetidae</taxon>
        <taxon>Hypocreales</taxon>
        <taxon>Nectriaceae</taxon>
        <taxon>Fusarium</taxon>
    </lineage>
</organism>
<keyword evidence="4" id="KW-1185">Reference proteome</keyword>
<dbReference type="EMBL" id="HG970333">
    <property type="protein sequence ID" value="CEF78892.1"/>
    <property type="molecule type" value="Genomic_DNA"/>
</dbReference>